<protein>
    <submittedName>
        <fullName evidence="2">MLP-like protein 31</fullName>
    </submittedName>
</protein>
<dbReference type="CDD" id="cd07816">
    <property type="entry name" value="Bet_v1-like"/>
    <property type="match status" value="1"/>
</dbReference>
<proteinExistence type="predicted"/>
<feature type="domain" description="Bet v I/Major latex protein" evidence="1">
    <location>
        <begin position="2"/>
        <end position="151"/>
    </location>
</feature>
<sequence length="152" mass="17554">MSGYGKLQADIEIKSPPSKFYEMFCKRPYHVSNAPGDRIQSCELHKGEWGKAGSVIYWNYFHDGKARVSKHLIEAVDDDENLIVFRIIEGNLLENHKEFKFTMQATPKGSGSMVHWTLEYEKHHENIEEAYSMLEFVVGMSRDIDAHLMEGK</sequence>
<dbReference type="InterPro" id="IPR051761">
    <property type="entry name" value="MLP-like_ligand-binding"/>
</dbReference>
<evidence type="ECO:0000313" key="3">
    <source>
        <dbReference type="Proteomes" id="UP000685013"/>
    </source>
</evidence>
<dbReference type="EMBL" id="JAGKQH010000004">
    <property type="protein sequence ID" value="KAG6599891.1"/>
    <property type="molecule type" value="Genomic_DNA"/>
</dbReference>
<accession>A0AAV6NM71</accession>
<keyword evidence="3" id="KW-1185">Reference proteome</keyword>
<comment type="caution">
    <text evidence="2">The sequence shown here is derived from an EMBL/GenBank/DDBJ whole genome shotgun (WGS) entry which is preliminary data.</text>
</comment>
<dbReference type="SMART" id="SM01037">
    <property type="entry name" value="Bet_v_1"/>
    <property type="match status" value="1"/>
</dbReference>
<organism evidence="2 3">
    <name type="scientific">Cucurbita argyrosperma subsp. sororia</name>
    <dbReference type="NCBI Taxonomy" id="37648"/>
    <lineage>
        <taxon>Eukaryota</taxon>
        <taxon>Viridiplantae</taxon>
        <taxon>Streptophyta</taxon>
        <taxon>Embryophyta</taxon>
        <taxon>Tracheophyta</taxon>
        <taxon>Spermatophyta</taxon>
        <taxon>Magnoliopsida</taxon>
        <taxon>eudicotyledons</taxon>
        <taxon>Gunneridae</taxon>
        <taxon>Pentapetalae</taxon>
        <taxon>rosids</taxon>
        <taxon>fabids</taxon>
        <taxon>Cucurbitales</taxon>
        <taxon>Cucurbitaceae</taxon>
        <taxon>Cucurbiteae</taxon>
        <taxon>Cucurbita</taxon>
    </lineage>
</organism>
<dbReference type="AlphaFoldDB" id="A0AAV6NM71"/>
<dbReference type="GO" id="GO:0006952">
    <property type="term" value="P:defense response"/>
    <property type="evidence" value="ECO:0007669"/>
    <property type="project" value="InterPro"/>
</dbReference>
<dbReference type="Proteomes" id="UP000685013">
    <property type="component" value="Chromosome 4"/>
</dbReference>
<gene>
    <name evidence="2" type="primary">MLP31</name>
    <name evidence="2" type="ORF">SDJN03_05124</name>
</gene>
<evidence type="ECO:0000259" key="1">
    <source>
        <dbReference type="SMART" id="SM01037"/>
    </source>
</evidence>
<evidence type="ECO:0000313" key="2">
    <source>
        <dbReference type="EMBL" id="KAG6599891.1"/>
    </source>
</evidence>
<feature type="non-terminal residue" evidence="2">
    <location>
        <position position="1"/>
    </location>
</feature>
<name>A0AAV6NM71_9ROSI</name>
<dbReference type="Pfam" id="PF00407">
    <property type="entry name" value="Bet_v_1"/>
    <property type="match status" value="1"/>
</dbReference>
<dbReference type="InterPro" id="IPR000916">
    <property type="entry name" value="Bet_v_I/MLP"/>
</dbReference>
<reference evidence="2 3" key="1">
    <citation type="journal article" date="2021" name="Hortic Res">
        <title>The domestication of Cucurbita argyrosperma as revealed by the genome of its wild relative.</title>
        <authorList>
            <person name="Barrera-Redondo J."/>
            <person name="Sanchez-de la Vega G."/>
            <person name="Aguirre-Liguori J.A."/>
            <person name="Castellanos-Morales G."/>
            <person name="Gutierrez-Guerrero Y.T."/>
            <person name="Aguirre-Dugua X."/>
            <person name="Aguirre-Planter E."/>
            <person name="Tenaillon M.I."/>
            <person name="Lira-Saade R."/>
            <person name="Eguiarte L.E."/>
        </authorList>
    </citation>
    <scope>NUCLEOTIDE SEQUENCE [LARGE SCALE GENOMIC DNA]</scope>
    <source>
        <strain evidence="2">JBR-2021</strain>
    </source>
</reference>
<dbReference type="PANTHER" id="PTHR31907">
    <property type="entry name" value="MLP-LIKE PROTEIN 423"/>
    <property type="match status" value="1"/>
</dbReference>